<dbReference type="GO" id="GO:0003724">
    <property type="term" value="F:RNA helicase activity"/>
    <property type="evidence" value="ECO:0007669"/>
    <property type="project" value="InterPro"/>
</dbReference>
<dbReference type="SMART" id="SM00490">
    <property type="entry name" value="HELICc"/>
    <property type="match status" value="1"/>
</dbReference>
<dbReference type="Gene3D" id="3.40.50.300">
    <property type="entry name" value="P-loop containing nucleotide triphosphate hydrolases"/>
    <property type="match status" value="2"/>
</dbReference>
<dbReference type="InterPro" id="IPR050079">
    <property type="entry name" value="DEAD_box_RNA_helicase"/>
</dbReference>
<reference evidence="11" key="1">
    <citation type="submission" date="2023-04" db="EMBL/GenBank/DDBJ databases">
        <title>Phytophthora fragariaefolia NBRC 109709.</title>
        <authorList>
            <person name="Ichikawa N."/>
            <person name="Sato H."/>
            <person name="Tonouchi N."/>
        </authorList>
    </citation>
    <scope>NUCLEOTIDE SEQUENCE</scope>
    <source>
        <strain evidence="11">NBRC 109709</strain>
    </source>
</reference>
<feature type="compositionally biased region" description="Basic residues" evidence="7">
    <location>
        <begin position="1"/>
        <end position="11"/>
    </location>
</feature>
<dbReference type="GO" id="GO:0003676">
    <property type="term" value="F:nucleic acid binding"/>
    <property type="evidence" value="ECO:0007669"/>
    <property type="project" value="InterPro"/>
</dbReference>
<feature type="region of interest" description="Disordered" evidence="7">
    <location>
        <begin position="490"/>
        <end position="524"/>
    </location>
</feature>
<dbReference type="PANTHER" id="PTHR47959">
    <property type="entry name" value="ATP-DEPENDENT RNA HELICASE RHLE-RELATED"/>
    <property type="match status" value="1"/>
</dbReference>
<evidence type="ECO:0000313" key="12">
    <source>
        <dbReference type="Proteomes" id="UP001165121"/>
    </source>
</evidence>
<keyword evidence="2 6" id="KW-0378">Hydrolase</keyword>
<feature type="domain" description="Helicase ATP-binding" evidence="8">
    <location>
        <begin position="82"/>
        <end position="253"/>
    </location>
</feature>
<keyword evidence="12" id="KW-1185">Reference proteome</keyword>
<dbReference type="InterPro" id="IPR001650">
    <property type="entry name" value="Helicase_C-like"/>
</dbReference>
<evidence type="ECO:0000256" key="7">
    <source>
        <dbReference type="SAM" id="MobiDB-lite"/>
    </source>
</evidence>
<dbReference type="AlphaFoldDB" id="A0A9W6U2R8"/>
<dbReference type="PROSITE" id="PS51195">
    <property type="entry name" value="Q_MOTIF"/>
    <property type="match status" value="1"/>
</dbReference>
<dbReference type="EMBL" id="BSXT01000336">
    <property type="protein sequence ID" value="GMF24759.1"/>
    <property type="molecule type" value="Genomic_DNA"/>
</dbReference>
<dbReference type="SMART" id="SM00487">
    <property type="entry name" value="DEXDc"/>
    <property type="match status" value="1"/>
</dbReference>
<dbReference type="CDD" id="cd18787">
    <property type="entry name" value="SF2_C_DEAD"/>
    <property type="match status" value="1"/>
</dbReference>
<dbReference type="GO" id="GO:0016787">
    <property type="term" value="F:hydrolase activity"/>
    <property type="evidence" value="ECO:0007669"/>
    <property type="project" value="UniProtKB-KW"/>
</dbReference>
<name>A0A9W6U2R8_9STRA</name>
<feature type="region of interest" description="Disordered" evidence="7">
    <location>
        <begin position="295"/>
        <end position="314"/>
    </location>
</feature>
<dbReference type="PANTHER" id="PTHR47959:SF24">
    <property type="entry name" value="ATP-DEPENDENT RNA HELICASE"/>
    <property type="match status" value="1"/>
</dbReference>
<evidence type="ECO:0000313" key="11">
    <source>
        <dbReference type="EMBL" id="GMF24759.1"/>
    </source>
</evidence>
<feature type="short sequence motif" description="Q motif" evidence="5">
    <location>
        <begin position="51"/>
        <end position="79"/>
    </location>
</feature>
<feature type="domain" description="DEAD-box RNA helicase Q" evidence="10">
    <location>
        <begin position="51"/>
        <end position="79"/>
    </location>
</feature>
<dbReference type="InterPro" id="IPR000629">
    <property type="entry name" value="RNA-helicase_DEAD-box_CS"/>
</dbReference>
<dbReference type="InterPro" id="IPR027417">
    <property type="entry name" value="P-loop_NTPase"/>
</dbReference>
<keyword evidence="4 6" id="KW-0067">ATP-binding</keyword>
<dbReference type="InterPro" id="IPR014001">
    <property type="entry name" value="Helicase_ATP-bd"/>
</dbReference>
<protein>
    <submittedName>
        <fullName evidence="11">Unnamed protein product</fullName>
    </submittedName>
</protein>
<dbReference type="Pfam" id="PF00270">
    <property type="entry name" value="DEAD"/>
    <property type="match status" value="1"/>
</dbReference>
<evidence type="ECO:0000259" key="9">
    <source>
        <dbReference type="PROSITE" id="PS51194"/>
    </source>
</evidence>
<dbReference type="GO" id="GO:0005829">
    <property type="term" value="C:cytosol"/>
    <property type="evidence" value="ECO:0007669"/>
    <property type="project" value="TreeGrafter"/>
</dbReference>
<organism evidence="11 12">
    <name type="scientific">Phytophthora fragariaefolia</name>
    <dbReference type="NCBI Taxonomy" id="1490495"/>
    <lineage>
        <taxon>Eukaryota</taxon>
        <taxon>Sar</taxon>
        <taxon>Stramenopiles</taxon>
        <taxon>Oomycota</taxon>
        <taxon>Peronosporomycetes</taxon>
        <taxon>Peronosporales</taxon>
        <taxon>Peronosporaceae</taxon>
        <taxon>Phytophthora</taxon>
    </lineage>
</organism>
<dbReference type="CDD" id="cd17955">
    <property type="entry name" value="DEADc_DDX49"/>
    <property type="match status" value="1"/>
</dbReference>
<dbReference type="Proteomes" id="UP001165121">
    <property type="component" value="Unassembled WGS sequence"/>
</dbReference>
<dbReference type="InterPro" id="IPR011545">
    <property type="entry name" value="DEAD/DEAH_box_helicase_dom"/>
</dbReference>
<gene>
    <name evidence="11" type="ORF">Pfra01_000425000</name>
</gene>
<feature type="region of interest" description="Disordered" evidence="7">
    <location>
        <begin position="1"/>
        <end position="35"/>
    </location>
</feature>
<dbReference type="PROSITE" id="PS51194">
    <property type="entry name" value="HELICASE_CTER"/>
    <property type="match status" value="1"/>
</dbReference>
<comment type="caution">
    <text evidence="11">The sequence shown here is derived from an EMBL/GenBank/DDBJ whole genome shotgun (WGS) entry which is preliminary data.</text>
</comment>
<evidence type="ECO:0000256" key="2">
    <source>
        <dbReference type="ARBA" id="ARBA00022801"/>
    </source>
</evidence>
<evidence type="ECO:0000259" key="10">
    <source>
        <dbReference type="PROSITE" id="PS51195"/>
    </source>
</evidence>
<feature type="domain" description="Helicase C-terminal" evidence="9">
    <location>
        <begin position="315"/>
        <end position="467"/>
    </location>
</feature>
<comment type="similarity">
    <text evidence="6">Belongs to the DEAD box helicase family.</text>
</comment>
<keyword evidence="3 6" id="KW-0347">Helicase</keyword>
<evidence type="ECO:0000256" key="6">
    <source>
        <dbReference type="RuleBase" id="RU000492"/>
    </source>
</evidence>
<dbReference type="GO" id="GO:0005524">
    <property type="term" value="F:ATP binding"/>
    <property type="evidence" value="ECO:0007669"/>
    <property type="project" value="UniProtKB-KW"/>
</dbReference>
<dbReference type="PROSITE" id="PS51192">
    <property type="entry name" value="HELICASE_ATP_BIND_1"/>
    <property type="match status" value="1"/>
</dbReference>
<keyword evidence="1 6" id="KW-0547">Nucleotide-binding</keyword>
<evidence type="ECO:0000256" key="1">
    <source>
        <dbReference type="ARBA" id="ARBA00022741"/>
    </source>
</evidence>
<evidence type="ECO:0000256" key="3">
    <source>
        <dbReference type="ARBA" id="ARBA00022806"/>
    </source>
</evidence>
<proteinExistence type="inferred from homology"/>
<sequence>MSVLFGKRRRQVREPSPAVSRSSASDDESASPSPSAKVQVASADAGANLLISFLNLGVDPWLVKRCELLGIRHPTPVQAHCIPPILAGRDVVGCAQTGSGKTAAFALPILHALSKDPFGPFALVLTPTRELAFQIADQFNAFGSSMAVRCAVVVGGVDMLKQALALQQRPHIIVATPGRFRDHLLRADPPNVALLQFVVLDEADRLLDVSFAKDLSFIFDKLPPKRQTLLFSATMTANLDRLEQTALSDDAFRFDATPSVKTVATLKQFYLFIPAQVKMTYLMYLMKMLDPTDDEDEEQQQSYKPKVRKGKKDQDLDQLLEAATSANKRQLRSMMIFVSTCKMCELVGEIGNELGTKCVTLHSMMSQNRRLAALGKFKSGLSHILISTDVASRGLDIPEVDVVLNFDLPRDADDYIHRVGRTARAGRNGQAISLVTQHDIELLQNIEAKVGKKMDDYEAEAPEKKVLKLLNDVTTATRVAKMKLTERGFDDKLQARKAKRQEQQHRGANKKKSKKLKPSTADQQ</sequence>
<feature type="compositionally biased region" description="Basic and acidic residues" evidence="7">
    <location>
        <begin position="490"/>
        <end position="505"/>
    </location>
</feature>
<accession>A0A9W6U2R8</accession>
<dbReference type="Pfam" id="PF00271">
    <property type="entry name" value="Helicase_C"/>
    <property type="match status" value="1"/>
</dbReference>
<dbReference type="PROSITE" id="PS00039">
    <property type="entry name" value="DEAD_ATP_HELICASE"/>
    <property type="match status" value="1"/>
</dbReference>
<dbReference type="OrthoDB" id="10261904at2759"/>
<dbReference type="InterPro" id="IPR014014">
    <property type="entry name" value="RNA_helicase_DEAD_Q_motif"/>
</dbReference>
<feature type="compositionally biased region" description="Basic residues" evidence="7">
    <location>
        <begin position="507"/>
        <end position="517"/>
    </location>
</feature>
<evidence type="ECO:0000256" key="5">
    <source>
        <dbReference type="PROSITE-ProRule" id="PRU00552"/>
    </source>
</evidence>
<evidence type="ECO:0000256" key="4">
    <source>
        <dbReference type="ARBA" id="ARBA00022840"/>
    </source>
</evidence>
<evidence type="ECO:0000259" key="8">
    <source>
        <dbReference type="PROSITE" id="PS51192"/>
    </source>
</evidence>
<dbReference type="SUPFAM" id="SSF52540">
    <property type="entry name" value="P-loop containing nucleoside triphosphate hydrolases"/>
    <property type="match status" value="1"/>
</dbReference>